<proteinExistence type="predicted"/>
<sequence>TSLQVWSGIDKQIYREKRNIQLRPETPAEKLENSDQTEFDLRLVLALEGVFVYGNQPLTDRLNVSLPNLNPRTRFWDLLLAVRERQIVTQMRLKMALDGCLMACVANER</sequence>
<dbReference type="Proteomes" id="UP001519460">
    <property type="component" value="Unassembled WGS sequence"/>
</dbReference>
<dbReference type="EMBL" id="JACVVK020000052">
    <property type="protein sequence ID" value="KAK7498291.1"/>
    <property type="molecule type" value="Genomic_DNA"/>
</dbReference>
<evidence type="ECO:0000313" key="1">
    <source>
        <dbReference type="EMBL" id="KAK7498291.1"/>
    </source>
</evidence>
<dbReference type="AlphaFoldDB" id="A0ABD0LG03"/>
<comment type="caution">
    <text evidence="1">The sequence shown here is derived from an EMBL/GenBank/DDBJ whole genome shotgun (WGS) entry which is preliminary data.</text>
</comment>
<gene>
    <name evidence="1" type="ORF">BaRGS_00010551</name>
</gene>
<protein>
    <submittedName>
        <fullName evidence="1">Uncharacterized protein</fullName>
    </submittedName>
</protein>
<keyword evidence="2" id="KW-1185">Reference proteome</keyword>
<organism evidence="1 2">
    <name type="scientific">Batillaria attramentaria</name>
    <dbReference type="NCBI Taxonomy" id="370345"/>
    <lineage>
        <taxon>Eukaryota</taxon>
        <taxon>Metazoa</taxon>
        <taxon>Spiralia</taxon>
        <taxon>Lophotrochozoa</taxon>
        <taxon>Mollusca</taxon>
        <taxon>Gastropoda</taxon>
        <taxon>Caenogastropoda</taxon>
        <taxon>Sorbeoconcha</taxon>
        <taxon>Cerithioidea</taxon>
        <taxon>Batillariidae</taxon>
        <taxon>Batillaria</taxon>
    </lineage>
</organism>
<name>A0ABD0LG03_9CAEN</name>
<accession>A0ABD0LG03</accession>
<reference evidence="1 2" key="1">
    <citation type="journal article" date="2023" name="Sci. Data">
        <title>Genome assembly of the Korean intertidal mud-creeper Batillaria attramentaria.</title>
        <authorList>
            <person name="Patra A.K."/>
            <person name="Ho P.T."/>
            <person name="Jun S."/>
            <person name="Lee S.J."/>
            <person name="Kim Y."/>
            <person name="Won Y.J."/>
        </authorList>
    </citation>
    <scope>NUCLEOTIDE SEQUENCE [LARGE SCALE GENOMIC DNA]</scope>
    <source>
        <strain evidence="1">Wonlab-2016</strain>
    </source>
</reference>
<evidence type="ECO:0000313" key="2">
    <source>
        <dbReference type="Proteomes" id="UP001519460"/>
    </source>
</evidence>
<feature type="non-terminal residue" evidence="1">
    <location>
        <position position="1"/>
    </location>
</feature>